<dbReference type="InterPro" id="IPR057207">
    <property type="entry name" value="FBXL15_LRR"/>
</dbReference>
<dbReference type="Gene3D" id="1.20.1280.50">
    <property type="match status" value="1"/>
</dbReference>
<dbReference type="Pfam" id="PF25372">
    <property type="entry name" value="DUF7885"/>
    <property type="match status" value="1"/>
</dbReference>
<dbReference type="SUPFAM" id="SSF81383">
    <property type="entry name" value="F-box domain"/>
    <property type="match status" value="1"/>
</dbReference>
<protein>
    <recommendedName>
        <fullName evidence="2">F-box domain-containing protein</fullName>
    </recommendedName>
</protein>
<dbReference type="SMART" id="SM00367">
    <property type="entry name" value="LRR_CC"/>
    <property type="match status" value="4"/>
</dbReference>
<sequence>MPEKTIDDLPYEILLKVCSYLSLEDIVLGVRHVNDEWNEVAQDSRLWRHLPYCPSHHTSSSDIINILKQAPKLQVFKPEGYTKKKILEVIIAYCKDIRELDVYIDEVGDTLVSKLVKECRNIESLSVIAIDFEGTKCLKLISKCTKLKTLRLGGNASKSKKNFFADLADGCPSLQVLDLKNFYDYSNDDLQRLLQKKGRNIVSLELRWSSERGRCTLPVVSYCTNLESLHVEEYVDVQSVEGFAALKKIQSLKRLSLPYFRHCNLNYLLDFFKNGALQSLVKLDLTVFENFENSLAWLIFQKCTLLKFLKLVYCPKMTDEGLELIYQLKHLEYLSIAGCDQITDKGVEHISKCVKLKYLNLNSCYKVTSESLVICCQHLKLLKELHINGCNVRTEAVLDVPNQLKYLTLLDVCEKQINKETIMSITKDIGCLRVIHPDRYD</sequence>
<accession>A0AAN9ZBJ6</accession>
<dbReference type="InterPro" id="IPR032675">
    <property type="entry name" value="LRR_dom_sf"/>
</dbReference>
<dbReference type="Gene3D" id="3.80.10.10">
    <property type="entry name" value="Ribonuclease Inhibitor"/>
    <property type="match status" value="1"/>
</dbReference>
<evidence type="ECO:0000313" key="4">
    <source>
        <dbReference type="Proteomes" id="UP001378592"/>
    </source>
</evidence>
<keyword evidence="4" id="KW-1185">Reference proteome</keyword>
<evidence type="ECO:0000256" key="1">
    <source>
        <dbReference type="ARBA" id="ARBA00022786"/>
    </source>
</evidence>
<feature type="domain" description="F-box" evidence="2">
    <location>
        <begin position="3"/>
        <end position="50"/>
    </location>
</feature>
<dbReference type="Pfam" id="PF12937">
    <property type="entry name" value="F-box-like"/>
    <property type="match status" value="1"/>
</dbReference>
<dbReference type="InterPro" id="IPR006553">
    <property type="entry name" value="Leu-rich_rpt_Cys-con_subtyp"/>
</dbReference>
<reference evidence="3 4" key="1">
    <citation type="submission" date="2024-03" db="EMBL/GenBank/DDBJ databases">
        <title>The genome assembly and annotation of the cricket Gryllus longicercus Weissman &amp; Gray.</title>
        <authorList>
            <person name="Szrajer S."/>
            <person name="Gray D."/>
            <person name="Ylla G."/>
        </authorList>
    </citation>
    <scope>NUCLEOTIDE SEQUENCE [LARGE SCALE GENOMIC DNA]</scope>
    <source>
        <strain evidence="3">DAG 2021-001</strain>
        <tissue evidence="3">Whole body minus gut</tissue>
    </source>
</reference>
<dbReference type="EMBL" id="JAZDUA010000085">
    <property type="protein sequence ID" value="KAK7868845.1"/>
    <property type="molecule type" value="Genomic_DNA"/>
</dbReference>
<dbReference type="PANTHER" id="PTHR13318:SF190">
    <property type="entry name" value="PARTNER OF PAIRED, ISOFORM B"/>
    <property type="match status" value="1"/>
</dbReference>
<dbReference type="InterPro" id="IPR001810">
    <property type="entry name" value="F-box_dom"/>
</dbReference>
<dbReference type="AlphaFoldDB" id="A0AAN9ZBJ6"/>
<comment type="caution">
    <text evidence="3">The sequence shown here is derived from an EMBL/GenBank/DDBJ whole genome shotgun (WGS) entry which is preliminary data.</text>
</comment>
<proteinExistence type="predicted"/>
<dbReference type="PANTHER" id="PTHR13318">
    <property type="entry name" value="PARTNER OF PAIRED, ISOFORM B-RELATED"/>
    <property type="match status" value="1"/>
</dbReference>
<gene>
    <name evidence="3" type="ORF">R5R35_014174</name>
</gene>
<dbReference type="PROSITE" id="PS50181">
    <property type="entry name" value="FBOX"/>
    <property type="match status" value="1"/>
</dbReference>
<dbReference type="Proteomes" id="UP001378592">
    <property type="component" value="Unassembled WGS sequence"/>
</dbReference>
<dbReference type="GO" id="GO:0031146">
    <property type="term" value="P:SCF-dependent proteasomal ubiquitin-dependent protein catabolic process"/>
    <property type="evidence" value="ECO:0007669"/>
    <property type="project" value="TreeGrafter"/>
</dbReference>
<dbReference type="GO" id="GO:0019005">
    <property type="term" value="C:SCF ubiquitin ligase complex"/>
    <property type="evidence" value="ECO:0007669"/>
    <property type="project" value="TreeGrafter"/>
</dbReference>
<evidence type="ECO:0000259" key="2">
    <source>
        <dbReference type="PROSITE" id="PS50181"/>
    </source>
</evidence>
<evidence type="ECO:0000313" key="3">
    <source>
        <dbReference type="EMBL" id="KAK7868845.1"/>
    </source>
</evidence>
<dbReference type="SUPFAM" id="SSF52047">
    <property type="entry name" value="RNI-like"/>
    <property type="match status" value="1"/>
</dbReference>
<organism evidence="3 4">
    <name type="scientific">Gryllus longicercus</name>
    <dbReference type="NCBI Taxonomy" id="2509291"/>
    <lineage>
        <taxon>Eukaryota</taxon>
        <taxon>Metazoa</taxon>
        <taxon>Ecdysozoa</taxon>
        <taxon>Arthropoda</taxon>
        <taxon>Hexapoda</taxon>
        <taxon>Insecta</taxon>
        <taxon>Pterygota</taxon>
        <taxon>Neoptera</taxon>
        <taxon>Polyneoptera</taxon>
        <taxon>Orthoptera</taxon>
        <taxon>Ensifera</taxon>
        <taxon>Gryllidea</taxon>
        <taxon>Grylloidea</taxon>
        <taxon>Gryllidae</taxon>
        <taxon>Gryllinae</taxon>
        <taxon>Gryllus</taxon>
    </lineage>
</organism>
<name>A0AAN9ZBJ6_9ORTH</name>
<keyword evidence="1" id="KW-0833">Ubl conjugation pathway</keyword>
<dbReference type="InterPro" id="IPR036047">
    <property type="entry name" value="F-box-like_dom_sf"/>
</dbReference>